<sequence>MTTYSKVAQSGEALFGVQKGLFQEERPIHLSDRTRCTPVPGKFYLVYRNFEEDPIFGGTAKCVVVTEANKTATGSLLTATYDGGSSTYTASLTSSPGYDVKNVLQIHAEATYTNGVTHDSQPNGTKDLVIAYLECAKCKLLRNKYISS</sequence>
<proteinExistence type="predicted"/>
<name>A0AC60QVA2_IXOPE</name>
<accession>A0AC60QVA2</accession>
<organism evidence="1 2">
    <name type="scientific">Ixodes persulcatus</name>
    <name type="common">Taiga tick</name>
    <dbReference type="NCBI Taxonomy" id="34615"/>
    <lineage>
        <taxon>Eukaryota</taxon>
        <taxon>Metazoa</taxon>
        <taxon>Ecdysozoa</taxon>
        <taxon>Arthropoda</taxon>
        <taxon>Chelicerata</taxon>
        <taxon>Arachnida</taxon>
        <taxon>Acari</taxon>
        <taxon>Parasitiformes</taxon>
        <taxon>Ixodida</taxon>
        <taxon>Ixodoidea</taxon>
        <taxon>Ixodidae</taxon>
        <taxon>Ixodinae</taxon>
        <taxon>Ixodes</taxon>
    </lineage>
</organism>
<reference evidence="1 2" key="1">
    <citation type="journal article" date="2020" name="Cell">
        <title>Large-Scale Comparative Analyses of Tick Genomes Elucidate Their Genetic Diversity and Vector Capacities.</title>
        <authorList>
            <consortium name="Tick Genome and Microbiome Consortium (TIGMIC)"/>
            <person name="Jia N."/>
            <person name="Wang J."/>
            <person name="Shi W."/>
            <person name="Du L."/>
            <person name="Sun Y."/>
            <person name="Zhan W."/>
            <person name="Jiang J.F."/>
            <person name="Wang Q."/>
            <person name="Zhang B."/>
            <person name="Ji P."/>
            <person name="Bell-Sakyi L."/>
            <person name="Cui X.M."/>
            <person name="Yuan T.T."/>
            <person name="Jiang B.G."/>
            <person name="Yang W.F."/>
            <person name="Lam T.T."/>
            <person name="Chang Q.C."/>
            <person name="Ding S.J."/>
            <person name="Wang X.J."/>
            <person name="Zhu J.G."/>
            <person name="Ruan X.D."/>
            <person name="Zhao L."/>
            <person name="Wei J.T."/>
            <person name="Ye R.Z."/>
            <person name="Que T.C."/>
            <person name="Du C.H."/>
            <person name="Zhou Y.H."/>
            <person name="Cheng J.X."/>
            <person name="Dai P.F."/>
            <person name="Guo W.B."/>
            <person name="Han X.H."/>
            <person name="Huang E.J."/>
            <person name="Li L.F."/>
            <person name="Wei W."/>
            <person name="Gao Y.C."/>
            <person name="Liu J.Z."/>
            <person name="Shao H.Z."/>
            <person name="Wang X."/>
            <person name="Wang C.C."/>
            <person name="Yang T.C."/>
            <person name="Huo Q.B."/>
            <person name="Li W."/>
            <person name="Chen H.Y."/>
            <person name="Chen S.E."/>
            <person name="Zhou L.G."/>
            <person name="Ni X.B."/>
            <person name="Tian J.H."/>
            <person name="Sheng Y."/>
            <person name="Liu T."/>
            <person name="Pan Y.S."/>
            <person name="Xia L.Y."/>
            <person name="Li J."/>
            <person name="Zhao F."/>
            <person name="Cao W.C."/>
        </authorList>
    </citation>
    <scope>NUCLEOTIDE SEQUENCE [LARGE SCALE GENOMIC DNA]</scope>
    <source>
        <strain evidence="1">Iper-2018</strain>
    </source>
</reference>
<keyword evidence="2" id="KW-1185">Reference proteome</keyword>
<feature type="non-terminal residue" evidence="1">
    <location>
        <position position="148"/>
    </location>
</feature>
<protein>
    <submittedName>
        <fullName evidence="1">Uncharacterized protein</fullName>
    </submittedName>
</protein>
<evidence type="ECO:0000313" key="1">
    <source>
        <dbReference type="EMBL" id="KAG0443613.1"/>
    </source>
</evidence>
<comment type="caution">
    <text evidence="1">The sequence shown here is derived from an EMBL/GenBank/DDBJ whole genome shotgun (WGS) entry which is preliminary data.</text>
</comment>
<evidence type="ECO:0000313" key="2">
    <source>
        <dbReference type="Proteomes" id="UP000805193"/>
    </source>
</evidence>
<gene>
    <name evidence="1" type="ORF">HPB47_014716</name>
</gene>
<dbReference type="Proteomes" id="UP000805193">
    <property type="component" value="Unassembled WGS sequence"/>
</dbReference>
<dbReference type="EMBL" id="JABSTQ010003123">
    <property type="protein sequence ID" value="KAG0443613.1"/>
    <property type="molecule type" value="Genomic_DNA"/>
</dbReference>